<evidence type="ECO:0000259" key="1">
    <source>
        <dbReference type="Pfam" id="PF11784"/>
    </source>
</evidence>
<protein>
    <submittedName>
        <fullName evidence="5">DUF3320 domain-containing protein</fullName>
    </submittedName>
</protein>
<evidence type="ECO:0000313" key="5">
    <source>
        <dbReference type="EMBL" id="MFC3976198.1"/>
    </source>
</evidence>
<reference evidence="6" key="1">
    <citation type="journal article" date="2019" name="Int. J. Syst. Evol. Microbiol.">
        <title>The Global Catalogue of Microorganisms (GCM) 10K type strain sequencing project: providing services to taxonomists for standard genome sequencing and annotation.</title>
        <authorList>
            <consortium name="The Broad Institute Genomics Platform"/>
            <consortium name="The Broad Institute Genome Sequencing Center for Infectious Disease"/>
            <person name="Wu L."/>
            <person name="Ma J."/>
        </authorList>
    </citation>
    <scope>NUCLEOTIDE SEQUENCE [LARGE SCALE GENOMIC DNA]</scope>
    <source>
        <strain evidence="6">CECT 8551</strain>
    </source>
</reference>
<dbReference type="InterPro" id="IPR025103">
    <property type="entry name" value="DUF4011"/>
</dbReference>
<dbReference type="Proteomes" id="UP001595766">
    <property type="component" value="Unassembled WGS sequence"/>
</dbReference>
<evidence type="ECO:0000259" key="3">
    <source>
        <dbReference type="Pfam" id="PF13087"/>
    </source>
</evidence>
<accession>A0ABV8EIR3</accession>
<dbReference type="Pfam" id="PF18741">
    <property type="entry name" value="MTES_1575"/>
    <property type="match status" value="1"/>
</dbReference>
<dbReference type="Pfam" id="PF11784">
    <property type="entry name" value="DUF3320"/>
    <property type="match status" value="1"/>
</dbReference>
<dbReference type="RefSeq" id="WP_241290771.1">
    <property type="nucleotide sequence ID" value="NZ_JAKZGR010000001.1"/>
</dbReference>
<dbReference type="Gene3D" id="3.40.50.300">
    <property type="entry name" value="P-loop containing nucleotide triphosphate hydrolases"/>
    <property type="match status" value="3"/>
</dbReference>
<dbReference type="InterPro" id="IPR011335">
    <property type="entry name" value="Restrct_endonuc-II-like"/>
</dbReference>
<name>A0ABV8EIR3_9BACT</name>
<dbReference type="InterPro" id="IPR045055">
    <property type="entry name" value="DNA2/NAM7-like"/>
</dbReference>
<feature type="domain" description="DUF3320" evidence="1">
    <location>
        <begin position="1778"/>
        <end position="1824"/>
    </location>
</feature>
<dbReference type="InterPro" id="IPR027417">
    <property type="entry name" value="P-loop_NTPase"/>
</dbReference>
<evidence type="ECO:0000313" key="6">
    <source>
        <dbReference type="Proteomes" id="UP001595766"/>
    </source>
</evidence>
<sequence length="1940" mass="222427">MILPNTLKIQAEALPFFNISTYQNGRSFIRSLYIQNSGDSPTEAVTIKIYTDSAGLEPFEYSLPYLPAQSNILIPTDKIKINKNHLHQLSESEQVTVFVEVYDQKGLNSQEKLEVDFQPLEHFGGFEVLPELIASYITPNHPYVYHIKRKAIEVLEKKGLPTAFEGYQKSDPERVLQVLSAIYTAIQEENIIYSSLAPGYEQRGQRLRLLHTIQKEQFANCIDISLLFGACLEAVDLNPILIILEGHAYVGCWLHDDKFPEIINDDKAAITKRLSKGIREIVALEATSVCKGNDVKFSDALALGESQLIQNEKFLLSVDIKRARTAFIRPLPLLHEGDTMILDTSVASSPIAGEMEDRFEIGTIYQDELLSKPHSRTKQKVWERNLLDLSLRNSLLNLRMTRNMLQIVDIDISHFEDTLSEGKSFYIMPSMQADVQKKYNLFSAPLHQSSSLFQLASEELKSNRLLTYYHQQDLDNILTYIHKNAKQAIEENGSSTLYLAVGLLKWFDKKTPEQTRYAPILLVPVEIGRRSVNSKFTLKSREEETMINITLVEFLRQEYELNLSALEQLPYDDKGVDVAKVMGILRRAVMQMKGWDVEEQLVLGNFSFNKLILWKDIVDYTEDLMKSSMVKSLIEGRLTFEENDSINIEDSLDRIASAELALPIPTDASQMEAVWAADQGNSFILHGPPGTGKSQTITNIIANALFKGKRVLFVAAKKAALDVVHKRLESIGLGTFSLELHSNKSKKSDVLEQLSQSIDAIRQTSNVDFEVEAQRLDAAKESIRHYVELLHKTQVTGWSLYDSMVVLEDYEHYQFGRKLLPQAILDKLNPNLWREWLDWLPQFQTLIGIVKHPSENPLESLRIKQYAQSLHEELIQKVEELIPTLEKLEQNINNAKVSLNLSVDINNKADLDRFTEVLSQILLLEDIPVPLFKFLAKRDNQEIFEEWIKLLETFIEKRNHVLKDFESTIFELNVNIKELEWKQANQKWFLSKWIQKSKIKKELALHATKGINGEQQIDELFRDFRFLKETSALLSQNNFKNVTDALGRLYKENNTDISEIKRKIAPYQRLFSFLNHWGGTFTHQWINQLPLQSEDSTGDIFVAKEKVIKSYLKDAKIFNSTLDRFENLSGSHIDSESDWIDHTREFLNQLQYELPNLKSWMSFKNLLEKGNELHLQWLIDGYYNKAFQQSDTDAYFQYTVHRSVAEQIIAKHEELSLFNAELFDQKVAHYKRVAGQFRELTIQELRFKLTSALPNTNFEAMHSSEIGILQRAIRSRGRGISIRRLFDQIPTLLPRVAPCMLMSPISVAQYFDVDQKHFDLVIFDEASQLPTCEAVSALSRAKQAIVVGDPKQMPPTSFFNTIKLDEDNMDVEDLESILDDCLSLSVPSKYLLRHYRSKHESLIAFSNANFYENKLLTFPSADDLSRKVTYQHVQGHYDKGKSRTNSAEANAIVKYISEHYKNEKTRSKSLGVVTFSQTQQTLVEDKLQDLYIKDHELEALVNENSEPLFVKNLENVQGDERDIILFSIGYAPDESGKMSMNFGPLNRNGGWRRLNVAVTRARNEMIVFATLKAEQIDLNRTASEGVAGLKAFLNFAEKGQLTIAADQLESIKGKNQLSKAVSKKLLSRGLAVKCDIGSSNFKVDLGIVHPDRPDEFILGVILDGHYYFNAKTSNDRELVMPSVLQALGWNIHRVWAMDWYENSNKIVDQILMKVESLRSNTPKEDLTGVQEAKVPKEEAEKAGLSQANVKPVFSEKIDRKRPYLSYQAKPISWANSESIYEPSNRIIVKSQMSEIVEVESPISRAYLFRKILNLWNINRIGGRLLPFLEEIIEELGFEKREHHQTFYWKAGSNFEMDHFRDYHEEKRSLEDVAPEEILVAMVEAIAQNLSLDQDELIRYSAKTFGFSKVGNQIDTILRQVIDLGLERQLIKKEGNRLKLC</sequence>
<gene>
    <name evidence="5" type="ORF">ACFOUP_07405</name>
</gene>
<feature type="domain" description="Restriction endonuclease type II-like" evidence="4">
    <location>
        <begin position="1619"/>
        <end position="1711"/>
    </location>
</feature>
<comment type="caution">
    <text evidence="5">The sequence shown here is derived from an EMBL/GenBank/DDBJ whole genome shotgun (WGS) entry which is preliminary data.</text>
</comment>
<dbReference type="CDD" id="cd18808">
    <property type="entry name" value="SF1_C_Upf1"/>
    <property type="match status" value="1"/>
</dbReference>
<organism evidence="5 6">
    <name type="scientific">Belliella kenyensis</name>
    <dbReference type="NCBI Taxonomy" id="1472724"/>
    <lineage>
        <taxon>Bacteria</taxon>
        <taxon>Pseudomonadati</taxon>
        <taxon>Bacteroidota</taxon>
        <taxon>Cytophagia</taxon>
        <taxon>Cytophagales</taxon>
        <taxon>Cyclobacteriaceae</taxon>
        <taxon>Belliella</taxon>
    </lineage>
</organism>
<dbReference type="InterPro" id="IPR047187">
    <property type="entry name" value="SF1_C_Upf1"/>
</dbReference>
<dbReference type="Pfam" id="PF13086">
    <property type="entry name" value="AAA_11"/>
    <property type="match status" value="2"/>
</dbReference>
<feature type="domain" description="DNA2/NAM7 helicase helicase" evidence="2">
    <location>
        <begin position="666"/>
        <end position="736"/>
    </location>
</feature>
<dbReference type="EMBL" id="JBHSAV010000023">
    <property type="protein sequence ID" value="MFC3976198.1"/>
    <property type="molecule type" value="Genomic_DNA"/>
</dbReference>
<dbReference type="InterPro" id="IPR021754">
    <property type="entry name" value="DUF3320"/>
</dbReference>
<dbReference type="InterPro" id="IPR041679">
    <property type="entry name" value="DNA2/NAM7-like_C"/>
</dbReference>
<feature type="domain" description="DNA2/NAM7 helicase helicase" evidence="2">
    <location>
        <begin position="1316"/>
        <end position="1357"/>
    </location>
</feature>
<dbReference type="PANTHER" id="PTHR10887">
    <property type="entry name" value="DNA2/NAM7 HELICASE FAMILY"/>
    <property type="match status" value="1"/>
</dbReference>
<dbReference type="Pfam" id="PF13195">
    <property type="entry name" value="DUF4011"/>
    <property type="match status" value="1"/>
</dbReference>
<dbReference type="InterPro" id="IPR041677">
    <property type="entry name" value="DNA2/NAM7_AAA_11"/>
</dbReference>
<evidence type="ECO:0000259" key="2">
    <source>
        <dbReference type="Pfam" id="PF13086"/>
    </source>
</evidence>
<feature type="domain" description="DNA2/NAM7 helicase-like C-terminal" evidence="3">
    <location>
        <begin position="1378"/>
        <end position="1569"/>
    </location>
</feature>
<keyword evidence="6" id="KW-1185">Reference proteome</keyword>
<dbReference type="Pfam" id="PF13087">
    <property type="entry name" value="AAA_12"/>
    <property type="match status" value="1"/>
</dbReference>
<proteinExistence type="predicted"/>
<dbReference type="PANTHER" id="PTHR10887:SF530">
    <property type="entry name" value="SUPERFAMILY I DNA HELICASES"/>
    <property type="match status" value="1"/>
</dbReference>
<dbReference type="SUPFAM" id="SSF52540">
    <property type="entry name" value="P-loop containing nucleoside triphosphate hydrolases"/>
    <property type="match status" value="1"/>
</dbReference>
<dbReference type="InterPro" id="IPR049468">
    <property type="entry name" value="Restrct_endonuc-II-like_dom"/>
</dbReference>
<dbReference type="SUPFAM" id="SSF52980">
    <property type="entry name" value="Restriction endonuclease-like"/>
    <property type="match status" value="1"/>
</dbReference>
<evidence type="ECO:0000259" key="4">
    <source>
        <dbReference type="Pfam" id="PF18741"/>
    </source>
</evidence>